<organism evidence="1">
    <name type="scientific">marine metagenome</name>
    <dbReference type="NCBI Taxonomy" id="408172"/>
    <lineage>
        <taxon>unclassified sequences</taxon>
        <taxon>metagenomes</taxon>
        <taxon>ecological metagenomes</taxon>
    </lineage>
</organism>
<dbReference type="EMBL" id="UINC01000377">
    <property type="protein sequence ID" value="SUZ54246.1"/>
    <property type="molecule type" value="Genomic_DNA"/>
</dbReference>
<reference evidence="1" key="1">
    <citation type="submission" date="2018-05" db="EMBL/GenBank/DDBJ databases">
        <authorList>
            <person name="Lanie J.A."/>
            <person name="Ng W.-L."/>
            <person name="Kazmierczak K.M."/>
            <person name="Andrzejewski T.M."/>
            <person name="Davidsen T.M."/>
            <person name="Wayne K.J."/>
            <person name="Tettelin H."/>
            <person name="Glass J.I."/>
            <person name="Rusch D."/>
            <person name="Podicherti R."/>
            <person name="Tsui H.-C.T."/>
            <person name="Winkler M.E."/>
        </authorList>
    </citation>
    <scope>NUCLEOTIDE SEQUENCE</scope>
</reference>
<dbReference type="InterPro" id="IPR012902">
    <property type="entry name" value="N_methyl_site"/>
</dbReference>
<sequence length="116" mass="13019">MKSGFTMVEVMLANTILVILVAGFANVTEKTLEQIQLREQKTELAAQLDNWTLSKLNATLIPGSYQESVTLTGENAELHWQVTLVEPKLNAIFFQLKSSDAVPKVFAEWRTAQRKP</sequence>
<gene>
    <name evidence="1" type="ORF">METZ01_LOCUS7100</name>
</gene>
<evidence type="ECO:0000313" key="1">
    <source>
        <dbReference type="EMBL" id="SUZ54246.1"/>
    </source>
</evidence>
<dbReference type="NCBIfam" id="TIGR02532">
    <property type="entry name" value="IV_pilin_GFxxxE"/>
    <property type="match status" value="1"/>
</dbReference>
<accession>A0A381NI29</accession>
<name>A0A381NI29_9ZZZZ</name>
<dbReference type="AlphaFoldDB" id="A0A381NI29"/>
<evidence type="ECO:0008006" key="2">
    <source>
        <dbReference type="Google" id="ProtNLM"/>
    </source>
</evidence>
<protein>
    <recommendedName>
        <fullName evidence="2">Type II secretion system protein GspI C-terminal domain-containing protein</fullName>
    </recommendedName>
</protein>
<proteinExistence type="predicted"/>